<sequence>MVDSDLVLIPGAGGVGRTVIDQLRAQDVPVRVMVRRDDDRAVELRALGADVVLGDLTRPETVATALKGVGRMYFAMPVSPDHLLAATVVATVAREHGELAGLVGMSQMTVSQMTATSTAESHQQRLHWLAEQVLNWSGLPVVHIRPTSFLDNPLFTTLAARSIRGNGTIALPFGTGRTSPVTVDDVARVVATVLRDPAPHIGHVYELTGPHTVDMTQMAEEFSRALGHPVSYLDGPLEPVAVRGAREGWPAAAHRTAHRHYGPTAPREPVRPRVRRRRAPDGRTRPDDRGVRGRSPGLLPGMSRSPQCGDGVIRHGQGRNGNRRAASSTDVRGGRRPTTSWWSTPAGGDGYPRGQSATTGGELCREMPQRWSRRWCEVPRASGGDVRVAAPLLRQRDEPLSASFLELFFDLAFVLALMQLSGVLLSNMTVAGALNTVLLLLPLWWVWVVTTWFSDWYARANRRVRALLLGSTVGVILMSAAVPYVEEGQAVLFAGTYVAVHVGRSGFAALALRGHPLRRRPLRFFVWFSTSGVLWLVGAFWAAARIPMWVAAVALDYSGPLLGWRAPRLGRARPEELRLRGAHLTERYQQIFIIALGELLFSAGLVYSRTDKDLLHSAAFLIVFAATVLIGLSYVTPAETYLGAAIEKRGLSRFGTLTGDLHLVMIAGVLASSVAAEAVIAHPTERGSGAAIAVTVAGPALFLAGRVLLSATIYRRLSWPRLIGLPAILVAAVAAHWLPLIGVSVTTTGVLLMVAVVENRPTQPQPTGS</sequence>
<keyword evidence="2" id="KW-0812">Transmembrane</keyword>
<evidence type="ECO:0000313" key="5">
    <source>
        <dbReference type="Proteomes" id="UP000294114"/>
    </source>
</evidence>
<feature type="domain" description="NAD(P)-binding" evidence="3">
    <location>
        <begin position="12"/>
        <end position="197"/>
    </location>
</feature>
<feature type="transmembrane region" description="Helical" evidence="2">
    <location>
        <begin position="614"/>
        <end position="636"/>
    </location>
</feature>
<reference evidence="4 5" key="1">
    <citation type="submission" date="2019-02" db="EMBL/GenBank/DDBJ databases">
        <title>Sequencing the genomes of 1000 actinobacteria strains.</title>
        <authorList>
            <person name="Klenk H.-P."/>
        </authorList>
    </citation>
    <scope>NUCLEOTIDE SEQUENCE [LARGE SCALE GENOMIC DNA]</scope>
    <source>
        <strain evidence="4 5">DSM 45612</strain>
    </source>
</reference>
<keyword evidence="5" id="KW-1185">Reference proteome</keyword>
<dbReference type="InterPro" id="IPR010640">
    <property type="entry name" value="Low_temperature_requirement_A"/>
</dbReference>
<dbReference type="RefSeq" id="WP_207232372.1">
    <property type="nucleotide sequence ID" value="NZ_SHLD01000001.1"/>
</dbReference>
<feature type="compositionally biased region" description="Basic and acidic residues" evidence="1">
    <location>
        <begin position="279"/>
        <end position="291"/>
    </location>
</feature>
<protein>
    <submittedName>
        <fullName evidence="4">Low temperature requirement protein LtrA</fullName>
    </submittedName>
</protein>
<feature type="transmembrane region" description="Helical" evidence="2">
    <location>
        <begin position="721"/>
        <end position="743"/>
    </location>
</feature>
<name>A0A4Q8BC40_9ACTN</name>
<dbReference type="Proteomes" id="UP000294114">
    <property type="component" value="Unassembled WGS sequence"/>
</dbReference>
<proteinExistence type="predicted"/>
<dbReference type="Gene3D" id="3.90.25.10">
    <property type="entry name" value="UDP-galactose 4-epimerase, domain 1"/>
    <property type="match status" value="1"/>
</dbReference>
<organism evidence="4 5">
    <name type="scientific">Micromonospora kangleipakensis</name>
    <dbReference type="NCBI Taxonomy" id="1077942"/>
    <lineage>
        <taxon>Bacteria</taxon>
        <taxon>Bacillati</taxon>
        <taxon>Actinomycetota</taxon>
        <taxon>Actinomycetes</taxon>
        <taxon>Micromonosporales</taxon>
        <taxon>Micromonosporaceae</taxon>
        <taxon>Micromonospora</taxon>
    </lineage>
</organism>
<dbReference type="EMBL" id="SHLD01000001">
    <property type="protein sequence ID" value="RZU75400.1"/>
    <property type="molecule type" value="Genomic_DNA"/>
</dbReference>
<accession>A0A4Q8BC40</accession>
<gene>
    <name evidence="4" type="ORF">EV384_3941</name>
</gene>
<evidence type="ECO:0000259" key="3">
    <source>
        <dbReference type="Pfam" id="PF13460"/>
    </source>
</evidence>
<feature type="transmembrane region" description="Helical" evidence="2">
    <location>
        <begin position="491"/>
        <end position="512"/>
    </location>
</feature>
<dbReference type="PANTHER" id="PTHR36840:SF1">
    <property type="entry name" value="BLL5714 PROTEIN"/>
    <property type="match status" value="1"/>
</dbReference>
<feature type="transmembrane region" description="Helical" evidence="2">
    <location>
        <begin position="524"/>
        <end position="543"/>
    </location>
</feature>
<feature type="transmembrane region" description="Helical" evidence="2">
    <location>
        <begin position="466"/>
        <end position="485"/>
    </location>
</feature>
<dbReference type="Gene3D" id="3.40.50.720">
    <property type="entry name" value="NAD(P)-binding Rossmann-like Domain"/>
    <property type="match status" value="1"/>
</dbReference>
<dbReference type="PANTHER" id="PTHR36840">
    <property type="entry name" value="BLL5714 PROTEIN"/>
    <property type="match status" value="1"/>
</dbReference>
<feature type="region of interest" description="Disordered" evidence="1">
    <location>
        <begin position="251"/>
        <end position="360"/>
    </location>
</feature>
<feature type="transmembrane region" description="Helical" evidence="2">
    <location>
        <begin position="687"/>
        <end position="709"/>
    </location>
</feature>
<dbReference type="InterPro" id="IPR036291">
    <property type="entry name" value="NAD(P)-bd_dom_sf"/>
</dbReference>
<dbReference type="InterPro" id="IPR016040">
    <property type="entry name" value="NAD(P)-bd_dom"/>
</dbReference>
<evidence type="ECO:0000256" key="2">
    <source>
        <dbReference type="SAM" id="Phobius"/>
    </source>
</evidence>
<dbReference type="AlphaFoldDB" id="A0A4Q8BC40"/>
<dbReference type="SUPFAM" id="SSF51735">
    <property type="entry name" value="NAD(P)-binding Rossmann-fold domains"/>
    <property type="match status" value="1"/>
</dbReference>
<dbReference type="Pfam" id="PF06772">
    <property type="entry name" value="LtrA"/>
    <property type="match status" value="1"/>
</dbReference>
<comment type="caution">
    <text evidence="4">The sequence shown here is derived from an EMBL/GenBank/DDBJ whole genome shotgun (WGS) entry which is preliminary data.</text>
</comment>
<feature type="transmembrane region" description="Helical" evidence="2">
    <location>
        <begin position="431"/>
        <end position="454"/>
    </location>
</feature>
<dbReference type="Pfam" id="PF13460">
    <property type="entry name" value="NAD_binding_10"/>
    <property type="match status" value="1"/>
</dbReference>
<feature type="transmembrane region" description="Helical" evidence="2">
    <location>
        <begin position="588"/>
        <end position="608"/>
    </location>
</feature>
<keyword evidence="2" id="KW-0472">Membrane</keyword>
<evidence type="ECO:0000256" key="1">
    <source>
        <dbReference type="SAM" id="MobiDB-lite"/>
    </source>
</evidence>
<keyword evidence="2" id="KW-1133">Transmembrane helix</keyword>
<evidence type="ECO:0000313" key="4">
    <source>
        <dbReference type="EMBL" id="RZU75400.1"/>
    </source>
</evidence>